<keyword evidence="2" id="KW-1185">Reference proteome</keyword>
<evidence type="ECO:0000313" key="2">
    <source>
        <dbReference type="Proteomes" id="UP000323386"/>
    </source>
</evidence>
<protein>
    <submittedName>
        <fullName evidence="1">Uncharacterized protein</fullName>
    </submittedName>
</protein>
<proteinExistence type="predicted"/>
<gene>
    <name evidence="1" type="ORF">PSFLO_05342</name>
</gene>
<evidence type="ECO:0000313" key="1">
    <source>
        <dbReference type="EMBL" id="SPO39861.1"/>
    </source>
</evidence>
<organism evidence="1 2">
    <name type="scientific">Pseudozyma flocculosa</name>
    <dbReference type="NCBI Taxonomy" id="84751"/>
    <lineage>
        <taxon>Eukaryota</taxon>
        <taxon>Fungi</taxon>
        <taxon>Dikarya</taxon>
        <taxon>Basidiomycota</taxon>
        <taxon>Ustilaginomycotina</taxon>
        <taxon>Ustilaginomycetes</taxon>
        <taxon>Ustilaginales</taxon>
        <taxon>Ustilaginaceae</taxon>
        <taxon>Pseudozyma</taxon>
    </lineage>
</organism>
<dbReference type="Proteomes" id="UP000323386">
    <property type="component" value="Unassembled WGS sequence"/>
</dbReference>
<accession>A0A5C3F912</accession>
<sequence>MPAVHKDRIGHRTPSSAVVLVELVIMTIATYVPPCIHASLVWPALNRHARRGPESELGTYPVRPGWPRHFPLKARSGPRPEQNERTTGRTAWQVRPGMAARFVEPGPRRLDELGWAGQSSPDVRYPYVRQDIYGFHRGTPQKHQRRVGATTLLGWSFRSDPSPFRTATAPLSVRSALGPDEGPCTTFARSHARTLARSHARTYALLVFSSWIDEARS</sequence>
<reference evidence="1 2" key="1">
    <citation type="submission" date="2018-03" db="EMBL/GenBank/DDBJ databases">
        <authorList>
            <person name="Guldener U."/>
        </authorList>
    </citation>
    <scope>NUCLEOTIDE SEQUENCE [LARGE SCALE GENOMIC DNA]</scope>
    <source>
        <strain evidence="1 2">DAOM196992</strain>
    </source>
</reference>
<dbReference type="AlphaFoldDB" id="A0A5C3F912"/>
<dbReference type="EMBL" id="OOIP01000016">
    <property type="protein sequence ID" value="SPO39861.1"/>
    <property type="molecule type" value="Genomic_DNA"/>
</dbReference>
<name>A0A5C3F912_9BASI</name>